<dbReference type="GO" id="GO:0003985">
    <property type="term" value="F:acetyl-CoA C-acetyltransferase activity"/>
    <property type="evidence" value="ECO:0007669"/>
    <property type="project" value="UniProtKB-EC"/>
</dbReference>
<dbReference type="Proteomes" id="UP000698059">
    <property type="component" value="Unassembled WGS sequence"/>
</dbReference>
<keyword evidence="3 6" id="KW-0808">Transferase</keyword>
<evidence type="ECO:0000259" key="9">
    <source>
        <dbReference type="Pfam" id="PF02803"/>
    </source>
</evidence>
<accession>A0ABS2LBZ9</accession>
<feature type="domain" description="Thiolase N-terminal" evidence="8">
    <location>
        <begin position="9"/>
        <end position="259"/>
    </location>
</feature>
<reference evidence="10 11" key="1">
    <citation type="submission" date="2021-01" db="EMBL/GenBank/DDBJ databases">
        <title>Sequencing the genomes of 1000 actinobacteria strains.</title>
        <authorList>
            <person name="Klenk H.-P."/>
        </authorList>
    </citation>
    <scope>NUCLEOTIDE SEQUENCE [LARGE SCALE GENOMIC DNA]</scope>
    <source>
        <strain evidence="10 11">DSM 46000</strain>
    </source>
</reference>
<evidence type="ECO:0000259" key="8">
    <source>
        <dbReference type="Pfam" id="PF00108"/>
    </source>
</evidence>
<evidence type="ECO:0000256" key="6">
    <source>
        <dbReference type="RuleBase" id="RU003557"/>
    </source>
</evidence>
<dbReference type="EMBL" id="JAFBBO010000001">
    <property type="protein sequence ID" value="MBM7477951.1"/>
    <property type="molecule type" value="Genomic_DNA"/>
</dbReference>
<evidence type="ECO:0000256" key="4">
    <source>
        <dbReference type="ARBA" id="ARBA00023315"/>
    </source>
</evidence>
<dbReference type="InterPro" id="IPR020616">
    <property type="entry name" value="Thiolase_N"/>
</dbReference>
<evidence type="ECO:0000313" key="10">
    <source>
        <dbReference type="EMBL" id="MBM7477951.1"/>
    </source>
</evidence>
<dbReference type="Pfam" id="PF02803">
    <property type="entry name" value="Thiolase_C"/>
    <property type="match status" value="1"/>
</dbReference>
<dbReference type="PIRSF" id="PIRSF000429">
    <property type="entry name" value="Ac-CoA_Ac_transf"/>
    <property type="match status" value="1"/>
</dbReference>
<feature type="region of interest" description="Disordered" evidence="7">
    <location>
        <begin position="129"/>
        <end position="148"/>
    </location>
</feature>
<dbReference type="InterPro" id="IPR016039">
    <property type="entry name" value="Thiolase-like"/>
</dbReference>
<keyword evidence="4 6" id="KW-0012">Acyltransferase</keyword>
<evidence type="ECO:0000256" key="7">
    <source>
        <dbReference type="SAM" id="MobiDB-lite"/>
    </source>
</evidence>
<dbReference type="InterPro" id="IPR020617">
    <property type="entry name" value="Thiolase_C"/>
</dbReference>
<dbReference type="InterPro" id="IPR002155">
    <property type="entry name" value="Thiolase"/>
</dbReference>
<sequence>MSASPDSPVIVAARRTWTGTAGHGHADLSVTDLAAPVLSAALADLPAAHGLDVSDVVLGNCTGPGGNLARVAVLAASLRDPDGPLTEHVPGVTVDRQCGSGLAAILLAAQGVRAGDGDLVLAGGVESASTSPLRAHRPPRGSRAEPVPYDRAPFTPAELGDPDMGAAADALARERGIGRERQDAYAARSHALALAAHAAGRFAEETVPVGRLARDERARPLDRALLARLPSAFTPGGTVTAGNASPISDGAAVVAIVPERLRARLGVPGLRLVGGVTRGCDPRLPGWGPVPAVRELLARTGRSIDDLAAIELVEAFAAQVLAFTGAFSLPDDDARLCADGGALALGHPWAASGAVSVVRLFSRLVRAGAPAGSLGLTAAAVGGGLGVAGLFEVVR</sequence>
<evidence type="ECO:0000313" key="11">
    <source>
        <dbReference type="Proteomes" id="UP000698059"/>
    </source>
</evidence>
<dbReference type="SUPFAM" id="SSF53901">
    <property type="entry name" value="Thiolase-like"/>
    <property type="match status" value="2"/>
</dbReference>
<comment type="caution">
    <text evidence="10">The sequence shown here is derived from an EMBL/GenBank/DDBJ whole genome shotgun (WGS) entry which is preliminary data.</text>
</comment>
<protein>
    <recommendedName>
        <fullName evidence="5">Probable acetyl-CoA acetyltransferase</fullName>
        <ecNumber evidence="2">2.3.1.9</ecNumber>
    </recommendedName>
</protein>
<gene>
    <name evidence="10" type="ORF">JOD49_000871</name>
</gene>
<dbReference type="RefSeq" id="WP_307822377.1">
    <property type="nucleotide sequence ID" value="NZ_JAFBBO010000001.1"/>
</dbReference>
<dbReference type="NCBIfam" id="TIGR01930">
    <property type="entry name" value="AcCoA-C-Actrans"/>
    <property type="match status" value="1"/>
</dbReference>
<dbReference type="Gene3D" id="3.40.47.10">
    <property type="match status" value="1"/>
</dbReference>
<comment type="similarity">
    <text evidence="1 6">Belongs to the thiolase-like superfamily. Thiolase family.</text>
</comment>
<feature type="domain" description="Thiolase C-terminal" evidence="9">
    <location>
        <begin position="276"/>
        <end position="392"/>
    </location>
</feature>
<evidence type="ECO:0000256" key="2">
    <source>
        <dbReference type="ARBA" id="ARBA00012705"/>
    </source>
</evidence>
<evidence type="ECO:0000256" key="5">
    <source>
        <dbReference type="ARBA" id="ARBA00040529"/>
    </source>
</evidence>
<evidence type="ECO:0000256" key="3">
    <source>
        <dbReference type="ARBA" id="ARBA00022679"/>
    </source>
</evidence>
<proteinExistence type="inferred from homology"/>
<dbReference type="PANTHER" id="PTHR18919:SF107">
    <property type="entry name" value="ACETYL-COA ACETYLTRANSFERASE, CYTOSOLIC"/>
    <property type="match status" value="1"/>
</dbReference>
<keyword evidence="11" id="KW-1185">Reference proteome</keyword>
<name>A0ABS2LBZ9_9CELL</name>
<evidence type="ECO:0000256" key="1">
    <source>
        <dbReference type="ARBA" id="ARBA00010982"/>
    </source>
</evidence>
<dbReference type="PANTHER" id="PTHR18919">
    <property type="entry name" value="ACETYL-COA C-ACYLTRANSFERASE"/>
    <property type="match status" value="1"/>
</dbReference>
<dbReference type="CDD" id="cd00751">
    <property type="entry name" value="thiolase"/>
    <property type="match status" value="1"/>
</dbReference>
<organism evidence="10 11">
    <name type="scientific">Oerskovia jenensis</name>
    <dbReference type="NCBI Taxonomy" id="162169"/>
    <lineage>
        <taxon>Bacteria</taxon>
        <taxon>Bacillati</taxon>
        <taxon>Actinomycetota</taxon>
        <taxon>Actinomycetes</taxon>
        <taxon>Micrococcales</taxon>
        <taxon>Cellulomonadaceae</taxon>
        <taxon>Oerskovia</taxon>
    </lineage>
</organism>
<dbReference type="Pfam" id="PF00108">
    <property type="entry name" value="Thiolase_N"/>
    <property type="match status" value="1"/>
</dbReference>
<dbReference type="EC" id="2.3.1.9" evidence="2"/>